<keyword evidence="8" id="KW-1185">Reference proteome</keyword>
<dbReference type="InterPro" id="IPR016032">
    <property type="entry name" value="Sig_transdc_resp-reg_C-effctor"/>
</dbReference>
<proteinExistence type="predicted"/>
<comment type="caution">
    <text evidence="7">The sequence shown here is derived from an EMBL/GenBank/DDBJ whole genome shotgun (WGS) entry which is preliminary data.</text>
</comment>
<evidence type="ECO:0000256" key="4">
    <source>
        <dbReference type="PROSITE-ProRule" id="PRU01091"/>
    </source>
</evidence>
<reference evidence="7 8" key="1">
    <citation type="submission" date="2021-03" db="EMBL/GenBank/DDBJ databases">
        <title>Genomic Encyclopedia of Type Strains, Phase IV (KMG-IV): sequencing the most valuable type-strain genomes for metagenomic binning, comparative biology and taxonomic classification.</title>
        <authorList>
            <person name="Goeker M."/>
        </authorList>
    </citation>
    <scope>NUCLEOTIDE SEQUENCE [LARGE SCALE GENOMIC DNA]</scope>
    <source>
        <strain evidence="7 8">DSM 15596</strain>
    </source>
</reference>
<dbReference type="InterPro" id="IPR001867">
    <property type="entry name" value="OmpR/PhoB-type_DNA-bd"/>
</dbReference>
<name>A0ABS4F4Z4_9BACL</name>
<evidence type="ECO:0000259" key="5">
    <source>
        <dbReference type="PROSITE" id="PS50006"/>
    </source>
</evidence>
<dbReference type="GeneID" id="95402446"/>
<evidence type="ECO:0000259" key="6">
    <source>
        <dbReference type="PROSITE" id="PS51755"/>
    </source>
</evidence>
<protein>
    <submittedName>
        <fullName evidence="7">PSer/pThr/pTyr-binding forkhead associated (FHA) protein</fullName>
    </submittedName>
</protein>
<feature type="domain" description="OmpR/PhoB-type" evidence="6">
    <location>
        <begin position="125"/>
        <end position="227"/>
    </location>
</feature>
<gene>
    <name evidence="7" type="ORF">J2Z18_000392</name>
</gene>
<dbReference type="Gene3D" id="2.60.200.20">
    <property type="match status" value="1"/>
</dbReference>
<dbReference type="InterPro" id="IPR036388">
    <property type="entry name" value="WH-like_DNA-bd_sf"/>
</dbReference>
<evidence type="ECO:0000313" key="7">
    <source>
        <dbReference type="EMBL" id="MBP1891323.1"/>
    </source>
</evidence>
<dbReference type="InterPro" id="IPR000253">
    <property type="entry name" value="FHA_dom"/>
</dbReference>
<dbReference type="InterPro" id="IPR050923">
    <property type="entry name" value="Cell_Proc_Reg/RNA_Proc"/>
</dbReference>
<sequence length="233" mass="26455">MMDRSSYLMVERGNPYERGDVIPLRRSMTVLGRKGKQWDPDITFDNVYVSRKHAALIYRDGQFSIKDLNSKHGTFVNQQRLEPNGEAPLQHGDSVALAGDLVVLTFSVLRMDETMDITPLMKHLAAAEDTGGITLNPYKQELVHGRTVIAFSEKEYKCVELLLHHKEQFVSKEQLKLLVWPEREAGPDDVPDVSAEEMNALIYRVRKKTRGLLGIESIRGKGYILHIHADDEA</sequence>
<dbReference type="SMART" id="SM00240">
    <property type="entry name" value="FHA"/>
    <property type="match status" value="1"/>
</dbReference>
<evidence type="ECO:0000256" key="3">
    <source>
        <dbReference type="ARBA" id="ARBA00023163"/>
    </source>
</evidence>
<dbReference type="PROSITE" id="PS51755">
    <property type="entry name" value="OMPR_PHOB"/>
    <property type="match status" value="1"/>
</dbReference>
<dbReference type="Pfam" id="PF00486">
    <property type="entry name" value="Trans_reg_C"/>
    <property type="match status" value="1"/>
</dbReference>
<dbReference type="InterPro" id="IPR008984">
    <property type="entry name" value="SMAD_FHA_dom_sf"/>
</dbReference>
<dbReference type="SMART" id="SM00862">
    <property type="entry name" value="Trans_reg_C"/>
    <property type="match status" value="1"/>
</dbReference>
<feature type="DNA-binding region" description="OmpR/PhoB-type" evidence="4">
    <location>
        <begin position="125"/>
        <end position="227"/>
    </location>
</feature>
<keyword evidence="3" id="KW-0804">Transcription</keyword>
<evidence type="ECO:0000256" key="1">
    <source>
        <dbReference type="ARBA" id="ARBA00023015"/>
    </source>
</evidence>
<evidence type="ECO:0000313" key="8">
    <source>
        <dbReference type="Proteomes" id="UP000706926"/>
    </source>
</evidence>
<dbReference type="Gene3D" id="1.10.10.10">
    <property type="entry name" value="Winged helix-like DNA-binding domain superfamily/Winged helix DNA-binding domain"/>
    <property type="match status" value="1"/>
</dbReference>
<dbReference type="Proteomes" id="UP000706926">
    <property type="component" value="Unassembled WGS sequence"/>
</dbReference>
<dbReference type="Pfam" id="PF00498">
    <property type="entry name" value="FHA"/>
    <property type="match status" value="1"/>
</dbReference>
<accession>A0ABS4F4Z4</accession>
<dbReference type="SUPFAM" id="SSF49879">
    <property type="entry name" value="SMAD/FHA domain"/>
    <property type="match status" value="1"/>
</dbReference>
<keyword evidence="2 4" id="KW-0238">DNA-binding</keyword>
<dbReference type="PROSITE" id="PS50006">
    <property type="entry name" value="FHA_DOMAIN"/>
    <property type="match status" value="1"/>
</dbReference>
<dbReference type="SUPFAM" id="SSF46894">
    <property type="entry name" value="C-terminal effector domain of the bipartite response regulators"/>
    <property type="match status" value="1"/>
</dbReference>
<dbReference type="EMBL" id="JAGGKI010000001">
    <property type="protein sequence ID" value="MBP1891323.1"/>
    <property type="molecule type" value="Genomic_DNA"/>
</dbReference>
<dbReference type="PANTHER" id="PTHR23308">
    <property type="entry name" value="NUCLEAR INHIBITOR OF PROTEIN PHOSPHATASE-1"/>
    <property type="match status" value="1"/>
</dbReference>
<dbReference type="RefSeq" id="WP_244869285.1">
    <property type="nucleotide sequence ID" value="NZ_BOSA01000018.1"/>
</dbReference>
<keyword evidence="1" id="KW-0805">Transcription regulation</keyword>
<organism evidence="7 8">
    <name type="scientific">Paenibacillus lactis</name>
    <dbReference type="NCBI Taxonomy" id="228574"/>
    <lineage>
        <taxon>Bacteria</taxon>
        <taxon>Bacillati</taxon>
        <taxon>Bacillota</taxon>
        <taxon>Bacilli</taxon>
        <taxon>Bacillales</taxon>
        <taxon>Paenibacillaceae</taxon>
        <taxon>Paenibacillus</taxon>
    </lineage>
</organism>
<dbReference type="CDD" id="cd00060">
    <property type="entry name" value="FHA"/>
    <property type="match status" value="1"/>
</dbReference>
<dbReference type="CDD" id="cd00383">
    <property type="entry name" value="trans_reg_C"/>
    <property type="match status" value="1"/>
</dbReference>
<evidence type="ECO:0000256" key="2">
    <source>
        <dbReference type="ARBA" id="ARBA00023125"/>
    </source>
</evidence>
<feature type="domain" description="FHA" evidence="5">
    <location>
        <begin position="29"/>
        <end position="81"/>
    </location>
</feature>